<feature type="region of interest" description="Disordered" evidence="6">
    <location>
        <begin position="347"/>
        <end position="368"/>
    </location>
</feature>
<name>A0A1R3J985_9ROSI</name>
<evidence type="ECO:0000256" key="2">
    <source>
        <dbReference type="ARBA" id="ARBA00022692"/>
    </source>
</evidence>
<evidence type="ECO:0000256" key="5">
    <source>
        <dbReference type="ARBA" id="ARBA00023136"/>
    </source>
</evidence>
<keyword evidence="5 7" id="KW-0472">Membrane</keyword>
<dbReference type="GO" id="GO:0016020">
    <property type="term" value="C:membrane"/>
    <property type="evidence" value="ECO:0007669"/>
    <property type="project" value="UniProtKB-SubCell"/>
</dbReference>
<keyword evidence="3 8" id="KW-0732">Signal</keyword>
<feature type="region of interest" description="Disordered" evidence="6">
    <location>
        <begin position="405"/>
        <end position="425"/>
    </location>
</feature>
<dbReference type="OrthoDB" id="2143199at2759"/>
<protein>
    <recommendedName>
        <fullName evidence="9">Malectin-like domain-containing protein</fullName>
    </recommendedName>
</protein>
<gene>
    <name evidence="10" type="ORF">COLO4_18422</name>
</gene>
<keyword evidence="2 7" id="KW-0812">Transmembrane</keyword>
<comment type="subcellular location">
    <subcellularLocation>
        <location evidence="1">Membrane</location>
        <topology evidence="1">Single-pass membrane protein</topology>
    </subcellularLocation>
</comment>
<dbReference type="AlphaFoldDB" id="A0A1R3J985"/>
<sequence>MATYLLFLIISASAFTILNADVSLDCGSSDIYSDDNFITWTGDEPYIYHGQSMAVQSTKSVSRAMTTLRVFTDRKKSCYSFTVDKGSQVLVRASFFYGNYDKKSSPPSFDLQFDGNHWATVVTSTDEVVYYEVIYVTKSDTASVCVAQTTPNMFPFISAIEVRNLDSKMYAHVDSNHALMLTRRVAYGAKDSIRFSDDLYDRIWAPAVNRGGFTVLSLASTEFVDVTLNDSPPRSVFENAFTTNSTSIAITLATNLPETEVPIYMNIYFSEVSVLDSTDKRSFELYIDGKSQSDPIIPVYAKASGMYLSNFSASSKTVFSLQATSDSTLPPLINALEVFTVSDQLTDGTNGDDVTSGGASPTSSKKKSSKTPIILGTVIPVFVLVWVVVGVFAVLRHKRKSAAIAAGQAGGANRANGTPDQAAGKMQMQMQMAANNMAQNVVNDFRVNIQEDQNQSTQDQQS</sequence>
<accession>A0A1R3J985</accession>
<keyword evidence="4 7" id="KW-1133">Transmembrane helix</keyword>
<evidence type="ECO:0000313" key="11">
    <source>
        <dbReference type="Proteomes" id="UP000187203"/>
    </source>
</evidence>
<feature type="domain" description="Malectin-like" evidence="9">
    <location>
        <begin position="24"/>
        <end position="341"/>
    </location>
</feature>
<evidence type="ECO:0000256" key="1">
    <source>
        <dbReference type="ARBA" id="ARBA00004167"/>
    </source>
</evidence>
<organism evidence="10 11">
    <name type="scientific">Corchorus olitorius</name>
    <dbReference type="NCBI Taxonomy" id="93759"/>
    <lineage>
        <taxon>Eukaryota</taxon>
        <taxon>Viridiplantae</taxon>
        <taxon>Streptophyta</taxon>
        <taxon>Embryophyta</taxon>
        <taxon>Tracheophyta</taxon>
        <taxon>Spermatophyta</taxon>
        <taxon>Magnoliopsida</taxon>
        <taxon>eudicotyledons</taxon>
        <taxon>Gunneridae</taxon>
        <taxon>Pentapetalae</taxon>
        <taxon>rosids</taxon>
        <taxon>malvids</taxon>
        <taxon>Malvales</taxon>
        <taxon>Malvaceae</taxon>
        <taxon>Grewioideae</taxon>
        <taxon>Apeibeae</taxon>
        <taxon>Corchorus</taxon>
    </lineage>
</organism>
<evidence type="ECO:0000256" key="6">
    <source>
        <dbReference type="SAM" id="MobiDB-lite"/>
    </source>
</evidence>
<feature type="transmembrane region" description="Helical" evidence="7">
    <location>
        <begin position="373"/>
        <end position="395"/>
    </location>
</feature>
<feature type="chain" id="PRO_5013385870" description="Malectin-like domain-containing protein" evidence="8">
    <location>
        <begin position="21"/>
        <end position="462"/>
    </location>
</feature>
<dbReference type="PANTHER" id="PTHR45631:SF44">
    <property type="entry name" value="CARBOHYDRATE-BINDING PROTEIN OF THE ER PROTEIN"/>
    <property type="match status" value="1"/>
</dbReference>
<evidence type="ECO:0000313" key="10">
    <source>
        <dbReference type="EMBL" id="OMO91392.1"/>
    </source>
</evidence>
<dbReference type="Pfam" id="PF12819">
    <property type="entry name" value="Malectin_like"/>
    <property type="match status" value="1"/>
</dbReference>
<evidence type="ECO:0000256" key="8">
    <source>
        <dbReference type="SAM" id="SignalP"/>
    </source>
</evidence>
<evidence type="ECO:0000256" key="7">
    <source>
        <dbReference type="SAM" id="Phobius"/>
    </source>
</evidence>
<evidence type="ECO:0000256" key="4">
    <source>
        <dbReference type="ARBA" id="ARBA00022989"/>
    </source>
</evidence>
<comment type="caution">
    <text evidence="10">The sequence shown here is derived from an EMBL/GenBank/DDBJ whole genome shotgun (WGS) entry which is preliminary data.</text>
</comment>
<feature type="compositionally biased region" description="Polar residues" evidence="6">
    <location>
        <begin position="347"/>
        <end position="359"/>
    </location>
</feature>
<dbReference type="EMBL" id="AWUE01016460">
    <property type="protein sequence ID" value="OMO91392.1"/>
    <property type="molecule type" value="Genomic_DNA"/>
</dbReference>
<keyword evidence="11" id="KW-1185">Reference proteome</keyword>
<dbReference type="Proteomes" id="UP000187203">
    <property type="component" value="Unassembled WGS sequence"/>
</dbReference>
<dbReference type="InterPro" id="IPR024788">
    <property type="entry name" value="Malectin-like_Carb-bd_dom"/>
</dbReference>
<evidence type="ECO:0000259" key="9">
    <source>
        <dbReference type="Pfam" id="PF12819"/>
    </source>
</evidence>
<feature type="signal peptide" evidence="8">
    <location>
        <begin position="1"/>
        <end position="20"/>
    </location>
</feature>
<reference evidence="11" key="1">
    <citation type="submission" date="2013-09" db="EMBL/GenBank/DDBJ databases">
        <title>Corchorus olitorius genome sequencing.</title>
        <authorList>
            <person name="Alam M."/>
            <person name="Haque M.S."/>
            <person name="Islam M.S."/>
            <person name="Emdad E.M."/>
            <person name="Islam M.M."/>
            <person name="Ahmed B."/>
            <person name="Halim A."/>
            <person name="Hossen Q.M.M."/>
            <person name="Hossain M.Z."/>
            <person name="Ahmed R."/>
            <person name="Khan M.M."/>
            <person name="Islam R."/>
            <person name="Rashid M.M."/>
            <person name="Khan S.A."/>
            <person name="Rahman M.S."/>
            <person name="Alam M."/>
            <person name="Yahiya A.S."/>
            <person name="Khan M.S."/>
            <person name="Azam M.S."/>
            <person name="Haque T."/>
            <person name="Lashkar M.Z.H."/>
            <person name="Akhand A.I."/>
            <person name="Morshed G."/>
            <person name="Roy S."/>
            <person name="Uddin K.S."/>
            <person name="Rabeya T."/>
            <person name="Hossain A.S."/>
            <person name="Chowdhury A."/>
            <person name="Snigdha A.R."/>
            <person name="Mortoza M.S."/>
            <person name="Matin S.A."/>
            <person name="Hoque S.M.E."/>
            <person name="Islam M.K."/>
            <person name="Roy D.K."/>
            <person name="Haider R."/>
            <person name="Moosa M.M."/>
            <person name="Elias S.M."/>
            <person name="Hasan A.M."/>
            <person name="Jahan S."/>
            <person name="Shafiuddin M."/>
            <person name="Mahmood N."/>
            <person name="Shommy N.S."/>
        </authorList>
    </citation>
    <scope>NUCLEOTIDE SEQUENCE [LARGE SCALE GENOMIC DNA]</scope>
    <source>
        <strain evidence="11">cv. O-4</strain>
    </source>
</reference>
<dbReference type="STRING" id="93759.A0A1R3J985"/>
<dbReference type="PANTHER" id="PTHR45631">
    <property type="entry name" value="OS07G0107800 PROTEIN-RELATED"/>
    <property type="match status" value="1"/>
</dbReference>
<evidence type="ECO:0000256" key="3">
    <source>
        <dbReference type="ARBA" id="ARBA00022729"/>
    </source>
</evidence>
<proteinExistence type="predicted"/>